<protein>
    <submittedName>
        <fullName evidence="1">Uncharacterized protein</fullName>
    </submittedName>
</protein>
<dbReference type="EMBL" id="BART01014010">
    <property type="protein sequence ID" value="GAG83777.1"/>
    <property type="molecule type" value="Genomic_DNA"/>
</dbReference>
<sequence length="83" mass="9031">IIFVRGELLDLAQAVIGELLWEMAFFAGLPGRLQLVCSDGKFVSIESSGKYVPQITSFTGDARGEKSFTDMAVDTIDAGMRRS</sequence>
<feature type="non-terminal residue" evidence="1">
    <location>
        <position position="1"/>
    </location>
</feature>
<accession>X1BRI8</accession>
<gene>
    <name evidence="1" type="ORF">S01H4_28266</name>
</gene>
<evidence type="ECO:0000313" key="1">
    <source>
        <dbReference type="EMBL" id="GAG83777.1"/>
    </source>
</evidence>
<proteinExistence type="predicted"/>
<reference evidence="1" key="1">
    <citation type="journal article" date="2014" name="Front. Microbiol.">
        <title>High frequency of phylogenetically diverse reductive dehalogenase-homologous genes in deep subseafloor sedimentary metagenomes.</title>
        <authorList>
            <person name="Kawai M."/>
            <person name="Futagami T."/>
            <person name="Toyoda A."/>
            <person name="Takaki Y."/>
            <person name="Nishi S."/>
            <person name="Hori S."/>
            <person name="Arai W."/>
            <person name="Tsubouchi T."/>
            <person name="Morono Y."/>
            <person name="Uchiyama I."/>
            <person name="Ito T."/>
            <person name="Fujiyama A."/>
            <person name="Inagaki F."/>
            <person name="Takami H."/>
        </authorList>
    </citation>
    <scope>NUCLEOTIDE SEQUENCE</scope>
    <source>
        <strain evidence="1">Expedition CK06-06</strain>
    </source>
</reference>
<organism evidence="1">
    <name type="scientific">marine sediment metagenome</name>
    <dbReference type="NCBI Taxonomy" id="412755"/>
    <lineage>
        <taxon>unclassified sequences</taxon>
        <taxon>metagenomes</taxon>
        <taxon>ecological metagenomes</taxon>
    </lineage>
</organism>
<name>X1BRI8_9ZZZZ</name>
<dbReference type="AlphaFoldDB" id="X1BRI8"/>
<comment type="caution">
    <text evidence="1">The sequence shown here is derived from an EMBL/GenBank/DDBJ whole genome shotgun (WGS) entry which is preliminary data.</text>
</comment>